<dbReference type="EMBL" id="OX395132">
    <property type="protein sequence ID" value="CAI5780388.1"/>
    <property type="molecule type" value="Genomic_DNA"/>
</dbReference>
<dbReference type="PROSITE" id="PS00232">
    <property type="entry name" value="CADHERIN_1"/>
    <property type="match status" value="8"/>
</dbReference>
<dbReference type="FunFam" id="2.60.40.60:FF:000007">
    <property type="entry name" value="Protocadherin alpha 2"/>
    <property type="match status" value="2"/>
</dbReference>
<name>A0AA35KN15_9SAUR</name>
<keyword evidence="16" id="KW-1185">Reference proteome</keyword>
<keyword evidence="11" id="KW-0325">Glycoprotein</keyword>
<evidence type="ECO:0000256" key="4">
    <source>
        <dbReference type="ARBA" id="ARBA00022692"/>
    </source>
</evidence>
<keyword evidence="6" id="KW-0677">Repeat</keyword>
<dbReference type="PANTHER" id="PTHR24028">
    <property type="entry name" value="CADHERIN-87A"/>
    <property type="match status" value="1"/>
</dbReference>
<feature type="domain" description="Cadherin" evidence="14">
    <location>
        <begin position="449"/>
        <end position="558"/>
    </location>
</feature>
<dbReference type="FunFam" id="2.60.40.60:FF:000004">
    <property type="entry name" value="Protocadherin 1 gamma 2"/>
    <property type="match status" value="2"/>
</dbReference>
<keyword evidence="3" id="KW-1003">Cell membrane</keyword>
<dbReference type="InterPro" id="IPR002126">
    <property type="entry name" value="Cadherin-like_dom"/>
</dbReference>
<feature type="domain" description="Cadherin" evidence="14">
    <location>
        <begin position="1836"/>
        <end position="1945"/>
    </location>
</feature>
<feature type="domain" description="Cadherin" evidence="14">
    <location>
        <begin position="1731"/>
        <end position="1835"/>
    </location>
</feature>
<dbReference type="FunFam" id="2.60.40.60:FF:000001">
    <property type="entry name" value="Protocadherin alpha 2"/>
    <property type="match status" value="3"/>
</dbReference>
<feature type="domain" description="Cadherin" evidence="14">
    <location>
        <begin position="827"/>
        <end position="935"/>
    </location>
</feature>
<dbReference type="FunFam" id="2.60.40.60:FF:000018">
    <property type="entry name" value="Protocadherin gamma c3"/>
    <property type="match status" value="1"/>
</dbReference>
<evidence type="ECO:0000256" key="9">
    <source>
        <dbReference type="ARBA" id="ARBA00022989"/>
    </source>
</evidence>
<comment type="subcellular location">
    <subcellularLocation>
        <location evidence="2">Cell membrane</location>
        <topology evidence="2">Single-pass type I membrane protein</topology>
    </subcellularLocation>
</comment>
<keyword evidence="5" id="KW-0732">Signal</keyword>
<feature type="domain" description="Cadherin" evidence="14">
    <location>
        <begin position="344"/>
        <end position="448"/>
    </location>
</feature>
<dbReference type="SMART" id="SM00112">
    <property type="entry name" value="CA"/>
    <property type="match status" value="15"/>
</dbReference>
<evidence type="ECO:0000256" key="1">
    <source>
        <dbReference type="ARBA" id="ARBA00003436"/>
    </source>
</evidence>
<feature type="domain" description="Cadherin" evidence="14">
    <location>
        <begin position="23"/>
        <end position="129"/>
    </location>
</feature>
<dbReference type="PRINTS" id="PR00205">
    <property type="entry name" value="CADHERIN"/>
</dbReference>
<dbReference type="FunFam" id="2.60.40.60:FF:000006">
    <property type="entry name" value="Protocadherin alpha 2"/>
    <property type="match status" value="1"/>
</dbReference>
<feature type="domain" description="Cadherin" evidence="14">
    <location>
        <begin position="1041"/>
        <end position="1145"/>
    </location>
</feature>
<evidence type="ECO:0000256" key="2">
    <source>
        <dbReference type="ARBA" id="ARBA00004251"/>
    </source>
</evidence>
<evidence type="ECO:0000256" key="6">
    <source>
        <dbReference type="ARBA" id="ARBA00022737"/>
    </source>
</evidence>
<evidence type="ECO:0000313" key="15">
    <source>
        <dbReference type="EMBL" id="CAI5780388.1"/>
    </source>
</evidence>
<dbReference type="Pfam" id="PF16492">
    <property type="entry name" value="Cadherin_C_2"/>
    <property type="match status" value="2"/>
</dbReference>
<feature type="domain" description="Cadherin" evidence="14">
    <location>
        <begin position="1146"/>
        <end position="1255"/>
    </location>
</feature>
<dbReference type="InterPro" id="IPR050174">
    <property type="entry name" value="Protocadherin/Cadherin-CA"/>
</dbReference>
<evidence type="ECO:0000256" key="3">
    <source>
        <dbReference type="ARBA" id="ARBA00022475"/>
    </source>
</evidence>
<feature type="domain" description="Cadherin" evidence="14">
    <location>
        <begin position="1626"/>
        <end position="1730"/>
    </location>
</feature>
<feature type="domain" description="Cadherin" evidence="14">
    <location>
        <begin position="130"/>
        <end position="238"/>
    </location>
</feature>
<sequence>MEVHLNTRQVVSPLLYLCMFVAMCESFLYSVPEEKKSGFLVANVLKDLRVDAKELSARRAHLVSKSSKQYFQLDPHSGDVIVKDKIDRESLCGQNEPCVLLSEIVLENPLQLHRIEVEIEDVNDNSPQFFKNQFIFKIPEQTPVDIRFPLERAEDPDKGKNTVQNYTLSPNEHFRLDVQSHSDGSKHAELVLEKPLDREVNPQITLILSAVDGGIPKRTGTAQIIVDVLDNNDNFPQFEQSVYKVKLMENSPLNTLVVKVEASDKDFGSYATITYSFSQVGQMALRSFTLNTLNGELSVSGTIDYEENSNYELRIRATDGGGLSAYCKVIVDIEDENDNAPEITITSIKSILSEDSPPDTVVALFSVTDVDSGDSGRTACTTEVNLPFVLKPTENNYYQLVTQQSLDREKVSEYNITITATDRGSPRLTSTRILHVEVSDVNDNPPVFEKPFYEMQLRENNIPGLLINSVHAVDLDTAQNAKVTYLLLPGKVNDGPTSSYISINSETGNLYSIRSLDYEEVKDFQVTVRAVDSGSPPLSSEVPIRVQVVDENDNAPFILYPLQNGTSPSNDLVPRGAETGYLVTKVVAVDRDSGQNSWLSYQLLKATEPGLFTVGAQNGEVTTLRPVSNRDSFKQNLIVVVRDNGHPPQSTSATLRILLVDGFSDPYLKSVALPKEETVEEEDPSLTMYLIICLAAISSIFLISVVAFVVIKLQKREKFIGTYNSGANFPVGPDSQEISADSGAGSLSQAYNYEVCLAGGSLNSEFRFLRPLFPVFSVEPPNTQVNPRSSNDSQELPSQVEECKDNIQLQRIKVQIQDVNDNAPKFSKMKFIFEIPEQVPVNTRFPLERAQDSDIGENAVQNYTLSPNEHFKLDVQRHSDGSKYIELVLEKQLDREVNPQITIILSAADGGIPKRTGTAQIIIDVLDNNDNFPQFEQSVYKVKLMENSPVNTLVAKVEASDKDYGSYATITYSFSEVPENMLRSFNLNKNTGEITVSGTIDYEENTNYELHVRATDGGGLSAYCKVIVDIEDENDNAPEITITSVKSILPEDSPPDTVVALFSVTDVDSGDSGRTACTTEVNLPFVLKPTENNYYQLVTQQSLDREKVSEYNITITATDKGSPRLTSTRILHVEVSDVNDNPPVFEKPFYQMQLRENNIPGLLINLVHAVDLDTAQNAKVTYSLLPGKVNDGPTSSYISINSETGNLYAIRSLDYEEVQDFQVTVRAVDSGSPPLSSEVPIHVQVVDENDNAPFILYPLQNGTSPSNDLVPRGAETGYLVTKVVAVDRDSAQNSWLSYQLLKATEPGLFTVGAQNGEVTTLRLVSNRDSFKQNLIVVVRDNGHPPQSTSATLRILLVDGFSDPYLKSVALPKEETVEEEDPSLTMYLIICLAAISSIFLISVVAFVVIKLQKREKFTATYNSAANFPVGPDSQENSADSGAGSLSQAYNYEVCLAGGSLNSEFRFLRPLFPVFSVEPPNTQVNPRSSNDSEGVQSYADLYSIVVEVEDVNDNVPKFSKNEFDLKIPENVPTNTQFPLESAKDEDLGENNIQNYTLSPNEHFRLRVESNKDGRIYVDLVLEKPLDREKEPHFGLTLTAVDGGEPQKTGTVRINIDVLDINDNSPEFTHSEYKVRLKENSPQGALVFKVEATDLDFGSNAQITYSFHRVSEKIYNLFHLNEMTGEITILGQVDYEKETSYDMNIRATDGGGLSGHCKVLVEIEDVNDNVPEVSVISITGSIQEDSPQDTVVALFSVTDQDSGDNGRTVCSVETNLPFALKRTMDNYYQLVVQSPLDREKVSEYNVTIIAVDQGSPRLTSTRVINIQISDINDNPPVFETSSCEMQIRENNIPGLLIGSVHAADLDTEKNAKVTYSLLPGKVTDGLVASYISVNSESGNLYALRSLDYEQIKDFKVTVRATDGGSPPLSSEVTVRVVILDEYDNAPFFLSPLQNSTSPAMSWFPSRWRPATWSPRWWLWMEILARTRGFPMSC</sequence>
<gene>
    <name evidence="15" type="ORF">PODLI_1B022780</name>
</gene>
<reference evidence="15" key="1">
    <citation type="submission" date="2022-12" db="EMBL/GenBank/DDBJ databases">
        <authorList>
            <person name="Alioto T."/>
            <person name="Alioto T."/>
            <person name="Gomez Garrido J."/>
        </authorList>
    </citation>
    <scope>NUCLEOTIDE SEQUENCE</scope>
</reference>
<dbReference type="Proteomes" id="UP001178461">
    <property type="component" value="Chromosome 7"/>
</dbReference>
<keyword evidence="10 13" id="KW-0472">Membrane</keyword>
<dbReference type="InterPro" id="IPR013164">
    <property type="entry name" value="Cadherin_N"/>
</dbReference>
<evidence type="ECO:0000256" key="11">
    <source>
        <dbReference type="ARBA" id="ARBA00023180"/>
    </source>
</evidence>
<dbReference type="Gene3D" id="2.60.40.60">
    <property type="entry name" value="Cadherins"/>
    <property type="match status" value="15"/>
</dbReference>
<feature type="domain" description="Cadherin" evidence="14">
    <location>
        <begin position="936"/>
        <end position="1040"/>
    </location>
</feature>
<feature type="domain" description="Cadherin" evidence="14">
    <location>
        <begin position="573"/>
        <end position="668"/>
    </location>
</feature>
<accession>A0AA35KN15</accession>
<evidence type="ECO:0000256" key="5">
    <source>
        <dbReference type="ARBA" id="ARBA00022729"/>
    </source>
</evidence>
<organism evidence="15 16">
    <name type="scientific">Podarcis lilfordi</name>
    <name type="common">Lilford's wall lizard</name>
    <dbReference type="NCBI Taxonomy" id="74358"/>
    <lineage>
        <taxon>Eukaryota</taxon>
        <taxon>Metazoa</taxon>
        <taxon>Chordata</taxon>
        <taxon>Craniata</taxon>
        <taxon>Vertebrata</taxon>
        <taxon>Euteleostomi</taxon>
        <taxon>Lepidosauria</taxon>
        <taxon>Squamata</taxon>
        <taxon>Bifurcata</taxon>
        <taxon>Unidentata</taxon>
        <taxon>Episquamata</taxon>
        <taxon>Laterata</taxon>
        <taxon>Lacertibaenia</taxon>
        <taxon>Lacertidae</taxon>
        <taxon>Podarcis</taxon>
    </lineage>
</organism>
<keyword evidence="8" id="KW-0130">Cell adhesion</keyword>
<dbReference type="FunFam" id="2.60.40.60:FF:000002">
    <property type="entry name" value="Protocadherin alpha 2"/>
    <property type="match status" value="3"/>
</dbReference>
<dbReference type="PROSITE" id="PS50268">
    <property type="entry name" value="CADHERIN_2"/>
    <property type="match status" value="15"/>
</dbReference>
<keyword evidence="9 13" id="KW-1133">Transmembrane helix</keyword>
<comment type="function">
    <text evidence="1">Potential calcium-dependent cell-adhesion protein. May be involved in the establishment and maintenance of specific neuronal connections in the brain.</text>
</comment>
<protein>
    <submittedName>
        <fullName evidence="15">Protocadherin Fat 4</fullName>
    </submittedName>
</protein>
<feature type="domain" description="Cadherin" evidence="14">
    <location>
        <begin position="1517"/>
        <end position="1625"/>
    </location>
</feature>
<evidence type="ECO:0000256" key="7">
    <source>
        <dbReference type="ARBA" id="ARBA00022837"/>
    </source>
</evidence>
<evidence type="ECO:0000256" key="12">
    <source>
        <dbReference type="PROSITE-ProRule" id="PRU00043"/>
    </source>
</evidence>
<dbReference type="Pfam" id="PF08266">
    <property type="entry name" value="Cadherin_2"/>
    <property type="match status" value="1"/>
</dbReference>
<dbReference type="FunFam" id="2.60.40.60:FF:000129">
    <property type="entry name" value="protocadherin alpha-C2 isoform X1"/>
    <property type="match status" value="3"/>
</dbReference>
<dbReference type="PANTHER" id="PTHR24028:SF118">
    <property type="entry name" value="PROTOCADHERIN BETA-1"/>
    <property type="match status" value="1"/>
</dbReference>
<dbReference type="SUPFAM" id="SSF49313">
    <property type="entry name" value="Cadherin-like"/>
    <property type="match status" value="15"/>
</dbReference>
<evidence type="ECO:0000256" key="13">
    <source>
        <dbReference type="SAM" id="Phobius"/>
    </source>
</evidence>
<dbReference type="InterPro" id="IPR020894">
    <property type="entry name" value="Cadherin_CS"/>
</dbReference>
<feature type="transmembrane region" description="Helical" evidence="13">
    <location>
        <begin position="688"/>
        <end position="711"/>
    </location>
</feature>
<feature type="domain" description="Cadherin" evidence="14">
    <location>
        <begin position="1270"/>
        <end position="1365"/>
    </location>
</feature>
<dbReference type="GO" id="GO:0007156">
    <property type="term" value="P:homophilic cell adhesion via plasma membrane adhesion molecules"/>
    <property type="evidence" value="ECO:0007669"/>
    <property type="project" value="InterPro"/>
</dbReference>
<dbReference type="GO" id="GO:0005509">
    <property type="term" value="F:calcium ion binding"/>
    <property type="evidence" value="ECO:0007669"/>
    <property type="project" value="UniProtKB-UniRule"/>
</dbReference>
<evidence type="ECO:0000256" key="10">
    <source>
        <dbReference type="ARBA" id="ARBA00023136"/>
    </source>
</evidence>
<feature type="domain" description="Cadherin" evidence="14">
    <location>
        <begin position="239"/>
        <end position="343"/>
    </location>
</feature>
<dbReference type="InterPro" id="IPR015919">
    <property type="entry name" value="Cadherin-like_sf"/>
</dbReference>
<evidence type="ECO:0000259" key="14">
    <source>
        <dbReference type="PROSITE" id="PS50268"/>
    </source>
</evidence>
<evidence type="ECO:0000313" key="16">
    <source>
        <dbReference type="Proteomes" id="UP001178461"/>
    </source>
</evidence>
<keyword evidence="7 12" id="KW-0106">Calcium</keyword>
<evidence type="ECO:0000256" key="8">
    <source>
        <dbReference type="ARBA" id="ARBA00022889"/>
    </source>
</evidence>
<proteinExistence type="predicted"/>
<dbReference type="GO" id="GO:0005886">
    <property type="term" value="C:plasma membrane"/>
    <property type="evidence" value="ECO:0007669"/>
    <property type="project" value="UniProtKB-SubCell"/>
</dbReference>
<dbReference type="CDD" id="cd11304">
    <property type="entry name" value="Cadherin_repeat"/>
    <property type="match status" value="14"/>
</dbReference>
<keyword evidence="4 13" id="KW-0812">Transmembrane</keyword>
<feature type="transmembrane region" description="Helical" evidence="13">
    <location>
        <begin position="1386"/>
        <end position="1408"/>
    </location>
</feature>
<dbReference type="InterPro" id="IPR032455">
    <property type="entry name" value="Cadherin_C"/>
</dbReference>
<dbReference type="Pfam" id="PF00028">
    <property type="entry name" value="Cadherin"/>
    <property type="match status" value="14"/>
</dbReference>